<dbReference type="Proteomes" id="UP000051006">
    <property type="component" value="Unassembled WGS sequence"/>
</dbReference>
<proteinExistence type="predicted"/>
<reference evidence="2 3" key="1">
    <citation type="journal article" date="2015" name="Genome Announc.">
        <title>Expanding the biotechnology potential of lactobacilli through comparative genomics of 213 strains and associated genera.</title>
        <authorList>
            <person name="Sun Z."/>
            <person name="Harris H.M."/>
            <person name="McCann A."/>
            <person name="Guo C."/>
            <person name="Argimon S."/>
            <person name="Zhang W."/>
            <person name="Yang X."/>
            <person name="Jeffery I.B."/>
            <person name="Cooney J.C."/>
            <person name="Kagawa T.F."/>
            <person name="Liu W."/>
            <person name="Song Y."/>
            <person name="Salvetti E."/>
            <person name="Wrobel A."/>
            <person name="Rasinkangas P."/>
            <person name="Parkhill J."/>
            <person name="Rea M.C."/>
            <person name="O'Sullivan O."/>
            <person name="Ritari J."/>
            <person name="Douillard F.P."/>
            <person name="Paul Ross R."/>
            <person name="Yang R."/>
            <person name="Briner A.E."/>
            <person name="Felis G.E."/>
            <person name="de Vos W.M."/>
            <person name="Barrangou R."/>
            <person name="Klaenhammer T.R."/>
            <person name="Caufield P.W."/>
            <person name="Cui Y."/>
            <person name="Zhang H."/>
            <person name="O'Toole P.W."/>
        </authorList>
    </citation>
    <scope>NUCLEOTIDE SEQUENCE [LARGE SCALE GENOMIC DNA]</scope>
    <source>
        <strain evidence="2 3">DSM 24716</strain>
    </source>
</reference>
<feature type="transmembrane region" description="Helical" evidence="1">
    <location>
        <begin position="525"/>
        <end position="543"/>
    </location>
</feature>
<keyword evidence="1" id="KW-0472">Membrane</keyword>
<dbReference type="EMBL" id="JQCF01000006">
    <property type="protein sequence ID" value="KRN99944.1"/>
    <property type="molecule type" value="Genomic_DNA"/>
</dbReference>
<keyword evidence="1" id="KW-1133">Transmembrane helix</keyword>
<evidence type="ECO:0000313" key="2">
    <source>
        <dbReference type="EMBL" id="KRN99944.1"/>
    </source>
</evidence>
<dbReference type="STRING" id="993692.IV57_GL002277"/>
<name>A0A0R2LDH6_9LACO</name>
<dbReference type="RefSeq" id="WP_157051903.1">
    <property type="nucleotide sequence ID" value="NZ_JQCF01000006.1"/>
</dbReference>
<evidence type="ECO:0000313" key="3">
    <source>
        <dbReference type="Proteomes" id="UP000051006"/>
    </source>
</evidence>
<comment type="caution">
    <text evidence="2">The sequence shown here is derived from an EMBL/GenBank/DDBJ whole genome shotgun (WGS) entry which is preliminary data.</text>
</comment>
<feature type="transmembrane region" description="Helical" evidence="1">
    <location>
        <begin position="349"/>
        <end position="371"/>
    </location>
</feature>
<protein>
    <recommendedName>
        <fullName evidence="4">YfhO family protein</fullName>
    </recommendedName>
</protein>
<sequence length="548" mass="63000">MKKIFVQHKLLLTTLLFLFTSIISIYLTGLDGHIWSFLTLSNDGRFHVMRMEGLYDSIKQGVFFPVVNMSFLDGFGYISNIFYSNLWLYPAAFLRLAGLSVFQSFVMYYVLLNFCTFSISFWAYYQVSHRYNQSLFFSFLYTLSTYRIFDLVRRFDVGEILTMVFLPIVILGVYEIFYADQKKWVYLALGMVAVIYSHALSPVLIAIFIGLVVILRIANLIKEPQRIVALVNAILVSLVLSLAYFLPMIEQLRHTQFKLTYAPLINVSQTGLSWQNLFNWSMNNDLYNGNIGLVMLITAGLIPLTIWKVKNKAVRDFAIIGELLLFMTTDIFPWKYFDKTPVNMIQFPWRFDMIVSILFAIFLTYDALDWFKADWKKIGLIFIILGITLGSEQALIKNHPREEDSYAEFNRLDVYSIGSGEEYLPKNADLDILYKATHKPQVKNGTAKLSDFKQRGSQISFDFQNAKSAQVDVPIIGYYGYSAKKSKGQVSRLTMDQKNNGLGQVTINGTGTVQINYYPTFIQKISKIISLVGLIILSFIFLLKKLKK</sequence>
<keyword evidence="1" id="KW-0812">Transmembrane</keyword>
<organism evidence="2 3">
    <name type="scientific">Companilactobacillus kimchiensis</name>
    <dbReference type="NCBI Taxonomy" id="993692"/>
    <lineage>
        <taxon>Bacteria</taxon>
        <taxon>Bacillati</taxon>
        <taxon>Bacillota</taxon>
        <taxon>Bacilli</taxon>
        <taxon>Lactobacillales</taxon>
        <taxon>Lactobacillaceae</taxon>
        <taxon>Companilactobacillus</taxon>
    </lineage>
</organism>
<feature type="transmembrane region" description="Helical" evidence="1">
    <location>
        <begin position="106"/>
        <end position="125"/>
    </location>
</feature>
<keyword evidence="3" id="KW-1185">Reference proteome</keyword>
<evidence type="ECO:0008006" key="4">
    <source>
        <dbReference type="Google" id="ProtNLM"/>
    </source>
</evidence>
<feature type="transmembrane region" description="Helical" evidence="1">
    <location>
        <begin position="161"/>
        <end position="179"/>
    </location>
</feature>
<feature type="transmembrane region" description="Helical" evidence="1">
    <location>
        <begin position="378"/>
        <end position="396"/>
    </location>
</feature>
<dbReference type="PATRIC" id="fig|993692.3.peg.2317"/>
<feature type="transmembrane region" description="Helical" evidence="1">
    <location>
        <begin position="185"/>
        <end position="215"/>
    </location>
</feature>
<feature type="transmembrane region" description="Helical" evidence="1">
    <location>
        <begin position="286"/>
        <end position="307"/>
    </location>
</feature>
<feature type="transmembrane region" description="Helical" evidence="1">
    <location>
        <begin position="227"/>
        <end position="246"/>
    </location>
</feature>
<dbReference type="OrthoDB" id="9784157at2"/>
<accession>A0A0R2LDH6</accession>
<dbReference type="AlphaFoldDB" id="A0A0R2LDH6"/>
<evidence type="ECO:0000256" key="1">
    <source>
        <dbReference type="SAM" id="Phobius"/>
    </source>
</evidence>
<feature type="transmembrane region" description="Helical" evidence="1">
    <location>
        <begin position="319"/>
        <end position="337"/>
    </location>
</feature>
<gene>
    <name evidence="2" type="ORF">IV57_GL002277</name>
</gene>